<dbReference type="SUPFAM" id="SSF109709">
    <property type="entry name" value="KorB DNA-binding domain-like"/>
    <property type="match status" value="1"/>
</dbReference>
<evidence type="ECO:0000256" key="1">
    <source>
        <dbReference type="ARBA" id="ARBA00004453"/>
    </source>
</evidence>
<dbReference type="InterPro" id="IPR050336">
    <property type="entry name" value="Chromosome_partition/occlusion"/>
</dbReference>
<dbReference type="InterPro" id="IPR003115">
    <property type="entry name" value="ParB_N"/>
</dbReference>
<dbReference type="NCBIfam" id="TIGR00180">
    <property type="entry name" value="parB_part"/>
    <property type="match status" value="1"/>
</dbReference>
<evidence type="ECO:0000256" key="2">
    <source>
        <dbReference type="ARBA" id="ARBA00006295"/>
    </source>
</evidence>
<dbReference type="GO" id="GO:0007059">
    <property type="term" value="P:chromosome segregation"/>
    <property type="evidence" value="ECO:0007669"/>
    <property type="project" value="UniProtKB-KW"/>
</dbReference>
<comment type="similarity">
    <text evidence="2">Belongs to the ParB family.</text>
</comment>
<dbReference type="Pfam" id="PF17762">
    <property type="entry name" value="HTH_ParB"/>
    <property type="match status" value="1"/>
</dbReference>
<keyword evidence="3" id="KW-0159">Chromosome partition</keyword>
<gene>
    <name evidence="6" type="ordered locus">Desru_0720</name>
</gene>
<dbReference type="GO" id="GO:0005694">
    <property type="term" value="C:chromosome"/>
    <property type="evidence" value="ECO:0007669"/>
    <property type="project" value="TreeGrafter"/>
</dbReference>
<dbReference type="OrthoDB" id="9802051at2"/>
<organism evidence="6 7">
    <name type="scientific">Desulforamulus ruminis (strain ATCC 23193 / DSM 2154 / NCIMB 8452 / DL)</name>
    <name type="common">Desulfotomaculum ruminis</name>
    <dbReference type="NCBI Taxonomy" id="696281"/>
    <lineage>
        <taxon>Bacteria</taxon>
        <taxon>Bacillati</taxon>
        <taxon>Bacillota</taxon>
        <taxon>Clostridia</taxon>
        <taxon>Eubacteriales</taxon>
        <taxon>Peptococcaceae</taxon>
        <taxon>Desulforamulus</taxon>
    </lineage>
</organism>
<feature type="domain" description="ParB-like N-terminal" evidence="5">
    <location>
        <begin position="31"/>
        <end position="119"/>
    </location>
</feature>
<dbReference type="GO" id="GO:0009295">
    <property type="term" value="C:nucleoid"/>
    <property type="evidence" value="ECO:0007669"/>
    <property type="project" value="UniProtKB-SubCell"/>
</dbReference>
<dbReference type="Proteomes" id="UP000009234">
    <property type="component" value="Chromosome"/>
</dbReference>
<dbReference type="FunFam" id="1.10.10.2830:FF:000001">
    <property type="entry name" value="Chromosome partitioning protein ParB"/>
    <property type="match status" value="1"/>
</dbReference>
<dbReference type="InterPro" id="IPR004437">
    <property type="entry name" value="ParB/RepB/Spo0J"/>
</dbReference>
<keyword evidence="7" id="KW-1185">Reference proteome</keyword>
<dbReference type="InterPro" id="IPR036086">
    <property type="entry name" value="ParB/Sulfiredoxin_sf"/>
</dbReference>
<dbReference type="GO" id="GO:0003677">
    <property type="term" value="F:DNA binding"/>
    <property type="evidence" value="ECO:0007669"/>
    <property type="project" value="UniProtKB-KW"/>
</dbReference>
<dbReference type="CDD" id="cd16393">
    <property type="entry name" value="SPO0J_N"/>
    <property type="match status" value="1"/>
</dbReference>
<dbReference type="SMART" id="SM00470">
    <property type="entry name" value="ParB"/>
    <property type="match status" value="1"/>
</dbReference>
<dbReference type="STRING" id="696281.Desru_0720"/>
<dbReference type="SUPFAM" id="SSF110849">
    <property type="entry name" value="ParB/Sulfiredoxin"/>
    <property type="match status" value="1"/>
</dbReference>
<dbReference type="Pfam" id="PF02195">
    <property type="entry name" value="ParB_N"/>
    <property type="match status" value="1"/>
</dbReference>
<dbReference type="EMBL" id="CP002780">
    <property type="protein sequence ID" value="AEG59003.1"/>
    <property type="molecule type" value="Genomic_DNA"/>
</dbReference>
<evidence type="ECO:0000259" key="5">
    <source>
        <dbReference type="SMART" id="SM00470"/>
    </source>
</evidence>
<dbReference type="PANTHER" id="PTHR33375">
    <property type="entry name" value="CHROMOSOME-PARTITIONING PROTEIN PARB-RELATED"/>
    <property type="match status" value="1"/>
</dbReference>
<accession>F6DTY5</accession>
<keyword evidence="4" id="KW-0238">DNA-binding</keyword>
<name>F6DTY5_DESRL</name>
<comment type="subcellular location">
    <subcellularLocation>
        <location evidence="1">Cytoplasm</location>
        <location evidence="1">Nucleoid</location>
    </subcellularLocation>
</comment>
<dbReference type="Gene3D" id="1.10.10.2830">
    <property type="match status" value="1"/>
</dbReference>
<dbReference type="PANTHER" id="PTHR33375:SF1">
    <property type="entry name" value="CHROMOSOME-PARTITIONING PROTEIN PARB-RELATED"/>
    <property type="match status" value="1"/>
</dbReference>
<dbReference type="AlphaFoldDB" id="F6DTY5"/>
<dbReference type="FunFam" id="3.90.1530.30:FF:000001">
    <property type="entry name" value="Chromosome partitioning protein ParB"/>
    <property type="match status" value="1"/>
</dbReference>
<proteinExistence type="inferred from homology"/>
<dbReference type="KEGG" id="dru:Desru_0720"/>
<dbReference type="InterPro" id="IPR041468">
    <property type="entry name" value="HTH_ParB/Spo0J"/>
</dbReference>
<dbReference type="eggNOG" id="COG1475">
    <property type="taxonomic scope" value="Bacteria"/>
</dbReference>
<sequence>MATRGTSHVVDMFLTGTGKQERGNLRRTRILELPIDSITPNPDQPRKKFNLVQIMELAESIKEHGILQPIGVRKVETGHQIVYGERRWRAAAVAGMETVPIVIVPEDADIRTIAMIENLHRQDLSAIEKAMAIKEMMQAEKLSMEAVGQKLGLGKTRVHQLLNILKLPEELLAEFCRANMNETHARGLLALKKFPDAQKELFQKIIDQDLAGNQALIWAENYLKKLPSKTPVSDMVSKSLNKLAKIEKRWLKITNEERERYIKELLPLKEKIDYLLGNS</sequence>
<reference evidence="6 7" key="2">
    <citation type="journal article" date="2012" name="Stand. Genomic Sci.">
        <title>Complete genome sequence of the sulfate-reducing firmicute Desulfotomaculum ruminis type strain (DL(T)).</title>
        <authorList>
            <person name="Spring S."/>
            <person name="Visser M."/>
            <person name="Lu M."/>
            <person name="Copeland A."/>
            <person name="Lapidus A."/>
            <person name="Lucas S."/>
            <person name="Cheng J.F."/>
            <person name="Han C."/>
            <person name="Tapia R."/>
            <person name="Goodwin L.A."/>
            <person name="Pitluck S."/>
            <person name="Ivanova N."/>
            <person name="Land M."/>
            <person name="Hauser L."/>
            <person name="Larimer F."/>
            <person name="Rohde M."/>
            <person name="Goker M."/>
            <person name="Detter J.C."/>
            <person name="Kyrpides N.C."/>
            <person name="Woyke T."/>
            <person name="Schaap P.J."/>
            <person name="Plugge C.M."/>
            <person name="Muyzer G."/>
            <person name="Kuever J."/>
            <person name="Pereira I.A."/>
            <person name="Parshina S.N."/>
            <person name="Bernier-Latmani R."/>
            <person name="Stams A.J."/>
            <person name="Klenk H.P."/>
        </authorList>
    </citation>
    <scope>NUCLEOTIDE SEQUENCE [LARGE SCALE GENOMIC DNA]</scope>
    <source>
        <strain evidence="7">ATCC 23193 / DSM 2154 / NCIB 8452 / DL</strain>
    </source>
</reference>
<dbReference type="HOGENOM" id="CLU_023853_0_1_9"/>
<protein>
    <submittedName>
        <fullName evidence="6">ParB-like partition protein</fullName>
    </submittedName>
</protein>
<evidence type="ECO:0000313" key="6">
    <source>
        <dbReference type="EMBL" id="AEG59003.1"/>
    </source>
</evidence>
<evidence type="ECO:0000256" key="3">
    <source>
        <dbReference type="ARBA" id="ARBA00022829"/>
    </source>
</evidence>
<reference evidence="7" key="1">
    <citation type="submission" date="2011-05" db="EMBL/GenBank/DDBJ databases">
        <title>Complete sequence of Desulfotomaculum ruminis DSM 2154.</title>
        <authorList>
            <person name="Lucas S."/>
            <person name="Copeland A."/>
            <person name="Lapidus A."/>
            <person name="Cheng J.-F."/>
            <person name="Goodwin L."/>
            <person name="Pitluck S."/>
            <person name="Lu M."/>
            <person name="Detter J.C."/>
            <person name="Han C."/>
            <person name="Tapia R."/>
            <person name="Land M."/>
            <person name="Hauser L."/>
            <person name="Kyrpides N."/>
            <person name="Ivanova N."/>
            <person name="Mikhailova N."/>
            <person name="Pagani I."/>
            <person name="Stams A.J.M."/>
            <person name="Plugge C.M."/>
            <person name="Muyzer G."/>
            <person name="Kuever J."/>
            <person name="Parshina S.N."/>
            <person name="Ivanova A.E."/>
            <person name="Nazina T.N."/>
            <person name="Brambilla E."/>
            <person name="Spring S."/>
            <person name="Klenk H.-P."/>
            <person name="Woyke T."/>
        </authorList>
    </citation>
    <scope>NUCLEOTIDE SEQUENCE [LARGE SCALE GENOMIC DNA]</scope>
    <source>
        <strain evidence="7">ATCC 23193 / DSM 2154 / NCIB 8452 / DL</strain>
    </source>
</reference>
<dbReference type="Gene3D" id="3.90.1530.30">
    <property type="match status" value="1"/>
</dbReference>
<evidence type="ECO:0000256" key="4">
    <source>
        <dbReference type="ARBA" id="ARBA00023125"/>
    </source>
</evidence>
<evidence type="ECO:0000313" key="7">
    <source>
        <dbReference type="Proteomes" id="UP000009234"/>
    </source>
</evidence>